<keyword evidence="3" id="KW-1185">Reference proteome</keyword>
<organism evidence="2 3">
    <name type="scientific">Amycolatopsis dongchuanensis</name>
    <dbReference type="NCBI Taxonomy" id="1070866"/>
    <lineage>
        <taxon>Bacteria</taxon>
        <taxon>Bacillati</taxon>
        <taxon>Actinomycetota</taxon>
        <taxon>Actinomycetes</taxon>
        <taxon>Pseudonocardiales</taxon>
        <taxon>Pseudonocardiaceae</taxon>
        <taxon>Amycolatopsis</taxon>
    </lineage>
</organism>
<feature type="region of interest" description="Disordered" evidence="1">
    <location>
        <begin position="100"/>
        <end position="119"/>
    </location>
</feature>
<comment type="caution">
    <text evidence="2">The sequence shown here is derived from an EMBL/GenBank/DDBJ whole genome shotgun (WGS) entry which is preliminary data.</text>
</comment>
<sequence>MRIEYLLHLRGHLAALLIRGFQAVGESGQDGVGAGGVRDAGGLLVQCGPDVGDQSFAVPVAMAVTLRMPVGPPQRDRISGVVRSNQVLREIARGDEFPVSSGSVLADRHTEERKRPWAS</sequence>
<reference evidence="3" key="1">
    <citation type="journal article" date="2019" name="Int. J. Syst. Evol. Microbiol.">
        <title>The Global Catalogue of Microorganisms (GCM) 10K type strain sequencing project: providing services to taxonomists for standard genome sequencing and annotation.</title>
        <authorList>
            <consortium name="The Broad Institute Genomics Platform"/>
            <consortium name="The Broad Institute Genome Sequencing Center for Infectious Disease"/>
            <person name="Wu L."/>
            <person name="Ma J."/>
        </authorList>
    </citation>
    <scope>NUCLEOTIDE SEQUENCE [LARGE SCALE GENOMIC DNA]</scope>
    <source>
        <strain evidence="3">JCM 18054</strain>
    </source>
</reference>
<accession>A0ABP8VM27</accession>
<proteinExistence type="predicted"/>
<evidence type="ECO:0000256" key="1">
    <source>
        <dbReference type="SAM" id="MobiDB-lite"/>
    </source>
</evidence>
<gene>
    <name evidence="2" type="ORF">GCM10023214_71710</name>
</gene>
<dbReference type="EMBL" id="BAABIB010000152">
    <property type="protein sequence ID" value="GAA4667422.1"/>
    <property type="molecule type" value="Genomic_DNA"/>
</dbReference>
<name>A0ABP8VM27_9PSEU</name>
<evidence type="ECO:0000313" key="2">
    <source>
        <dbReference type="EMBL" id="GAA4667422.1"/>
    </source>
</evidence>
<protein>
    <recommendedName>
        <fullName evidence="4">Secreted protein</fullName>
    </recommendedName>
</protein>
<evidence type="ECO:0008006" key="4">
    <source>
        <dbReference type="Google" id="ProtNLM"/>
    </source>
</evidence>
<dbReference type="Proteomes" id="UP001500192">
    <property type="component" value="Unassembled WGS sequence"/>
</dbReference>
<evidence type="ECO:0000313" key="3">
    <source>
        <dbReference type="Proteomes" id="UP001500192"/>
    </source>
</evidence>
<feature type="compositionally biased region" description="Basic and acidic residues" evidence="1">
    <location>
        <begin position="106"/>
        <end position="119"/>
    </location>
</feature>